<feature type="domain" description="DUF4143" evidence="2">
    <location>
        <begin position="193"/>
        <end position="350"/>
    </location>
</feature>
<name>A0A2A4YCU6_UNCAE</name>
<dbReference type="Pfam" id="PF13635">
    <property type="entry name" value="DUF4143"/>
    <property type="match status" value="1"/>
</dbReference>
<reference evidence="4" key="1">
    <citation type="submission" date="2017-08" db="EMBL/GenBank/DDBJ databases">
        <title>A dynamic microbial community with high functional redundancy inhabits the cold, oxic subseafloor aquifer.</title>
        <authorList>
            <person name="Tully B.J."/>
            <person name="Wheat C.G."/>
            <person name="Glazer B.T."/>
            <person name="Huber J.A."/>
        </authorList>
    </citation>
    <scope>NUCLEOTIDE SEQUENCE [LARGE SCALE GENOMIC DNA]</scope>
</reference>
<dbReference type="Proteomes" id="UP000217838">
    <property type="component" value="Unassembled WGS sequence"/>
</dbReference>
<dbReference type="PANTHER" id="PTHR43566">
    <property type="entry name" value="CONSERVED PROTEIN"/>
    <property type="match status" value="1"/>
</dbReference>
<dbReference type="Gene3D" id="3.40.50.300">
    <property type="entry name" value="P-loop containing nucleotide triphosphate hydrolases"/>
    <property type="match status" value="1"/>
</dbReference>
<protein>
    <submittedName>
        <fullName evidence="3">AAA family ATPase</fullName>
    </submittedName>
</protein>
<dbReference type="InterPro" id="IPR025420">
    <property type="entry name" value="DUF4143"/>
</dbReference>
<dbReference type="PANTHER" id="PTHR43566:SF1">
    <property type="entry name" value="AAA+ ATPASE DOMAIN-CONTAINING PROTEIN"/>
    <property type="match status" value="1"/>
</dbReference>
<organism evidence="3 4">
    <name type="scientific">Aerophobetes bacterium</name>
    <dbReference type="NCBI Taxonomy" id="2030807"/>
    <lineage>
        <taxon>Bacteria</taxon>
        <taxon>Candidatus Aerophobota</taxon>
    </lineage>
</organism>
<dbReference type="EMBL" id="NVUU01000091">
    <property type="protein sequence ID" value="PCI92656.1"/>
    <property type="molecule type" value="Genomic_DNA"/>
</dbReference>
<evidence type="ECO:0000313" key="4">
    <source>
        <dbReference type="Proteomes" id="UP000217838"/>
    </source>
</evidence>
<feature type="domain" description="AAA" evidence="1">
    <location>
        <begin position="21"/>
        <end position="146"/>
    </location>
</feature>
<gene>
    <name evidence="3" type="ORF">COB11_06875</name>
</gene>
<accession>A0A2A4YCU6</accession>
<dbReference type="AlphaFoldDB" id="A0A2A4YCU6"/>
<dbReference type="InterPro" id="IPR027417">
    <property type="entry name" value="P-loop_NTPase"/>
</dbReference>
<proteinExistence type="predicted"/>
<evidence type="ECO:0000259" key="2">
    <source>
        <dbReference type="Pfam" id="PF13635"/>
    </source>
</evidence>
<sequence>MRTRKIFDNLLKRMKEPRKFIQVLLGPRQVGKTTLSLQLEKKLKIPSTYISADTATLEDLTWLEMQWESARQTVEKEALLIIDEVQKIPNWSSLVKKLWDLDTRNQINLKVVILGSSPWLMQRGLSESLAGRFEILPITHWNYQEMRDFFDISLDEYVFFGGYPGPVSFIKENDFQRWLNYVNDALIETTISRDILLMTQVNKPILLRRLFQLGCNYSSQILSYQKMLGQLQDAGNTTTLAHYLELLAGAGVLTGVYKYTNQSIRNKSSSPKFQVYNTALMTAQSNKTLQEAKKDRVFWGRLVESCVGAYLVNNIRGTQINLYYWREQNMEVDFVLKKGDSITAIEVKSSPRKEKLSGMNAFVKAYNPSKVLLVGEQGIPLEKFLSSTIDKWIS</sequence>
<evidence type="ECO:0000259" key="1">
    <source>
        <dbReference type="Pfam" id="PF13173"/>
    </source>
</evidence>
<dbReference type="InterPro" id="IPR041682">
    <property type="entry name" value="AAA_14"/>
</dbReference>
<dbReference type="SUPFAM" id="SSF52540">
    <property type="entry name" value="P-loop containing nucleoside triphosphate hydrolases"/>
    <property type="match status" value="1"/>
</dbReference>
<comment type="caution">
    <text evidence="3">The sequence shown here is derived from an EMBL/GenBank/DDBJ whole genome shotgun (WGS) entry which is preliminary data.</text>
</comment>
<dbReference type="Pfam" id="PF13173">
    <property type="entry name" value="AAA_14"/>
    <property type="match status" value="1"/>
</dbReference>
<evidence type="ECO:0000313" key="3">
    <source>
        <dbReference type="EMBL" id="PCI92656.1"/>
    </source>
</evidence>